<dbReference type="AlphaFoldDB" id="T1FYC7"/>
<dbReference type="GO" id="GO:0017158">
    <property type="term" value="P:regulation of calcium ion-dependent exocytosis"/>
    <property type="evidence" value="ECO:0000318"/>
    <property type="project" value="GO_Central"/>
</dbReference>
<dbReference type="Proteomes" id="UP000015101">
    <property type="component" value="Unassembled WGS sequence"/>
</dbReference>
<dbReference type="PANTHER" id="PTHR10024">
    <property type="entry name" value="SYNAPTOTAGMIN"/>
    <property type="match status" value="1"/>
</dbReference>
<dbReference type="PANTHER" id="PTHR10024:SF227">
    <property type="entry name" value="SYNAPTOTAGMIN 1"/>
    <property type="match status" value="1"/>
</dbReference>
<dbReference type="FunFam" id="2.60.40.150:FF:000182">
    <property type="entry name" value="Synaptotagmin 8"/>
    <property type="match status" value="1"/>
</dbReference>
<dbReference type="GO" id="GO:0061891">
    <property type="term" value="F:calcium ion sensor activity"/>
    <property type="evidence" value="ECO:0000318"/>
    <property type="project" value="GO_Central"/>
</dbReference>
<proteinExistence type="predicted"/>
<feature type="domain" description="C2" evidence="1">
    <location>
        <begin position="12"/>
        <end position="130"/>
    </location>
</feature>
<evidence type="ECO:0000259" key="1">
    <source>
        <dbReference type="PROSITE" id="PS50004"/>
    </source>
</evidence>
<feature type="domain" description="C2" evidence="1">
    <location>
        <begin position="142"/>
        <end position="264"/>
    </location>
</feature>
<dbReference type="GO" id="GO:0005544">
    <property type="term" value="F:calcium-dependent phospholipid binding"/>
    <property type="evidence" value="ECO:0000318"/>
    <property type="project" value="GO_Central"/>
</dbReference>
<gene>
    <name evidence="3" type="primary">20213825</name>
    <name evidence="2" type="synonym">Syt45</name>
    <name evidence="2" type="ORF">HELRODRAFT_65797</name>
</gene>
<dbReference type="GO" id="GO:0000149">
    <property type="term" value="F:SNARE binding"/>
    <property type="evidence" value="ECO:0000318"/>
    <property type="project" value="GO_Central"/>
</dbReference>
<dbReference type="SMART" id="SM00239">
    <property type="entry name" value="C2"/>
    <property type="match status" value="2"/>
</dbReference>
<evidence type="ECO:0000313" key="3">
    <source>
        <dbReference type="EnsemblMetazoa" id="HelroP65797"/>
    </source>
</evidence>
<organism evidence="3 4">
    <name type="scientific">Helobdella robusta</name>
    <name type="common">Californian leech</name>
    <dbReference type="NCBI Taxonomy" id="6412"/>
    <lineage>
        <taxon>Eukaryota</taxon>
        <taxon>Metazoa</taxon>
        <taxon>Spiralia</taxon>
        <taxon>Lophotrochozoa</taxon>
        <taxon>Annelida</taxon>
        <taxon>Clitellata</taxon>
        <taxon>Hirudinea</taxon>
        <taxon>Rhynchobdellida</taxon>
        <taxon>Glossiphoniidae</taxon>
        <taxon>Helobdella</taxon>
    </lineage>
</organism>
<dbReference type="CTD" id="20213825"/>
<sequence>MQPGLDDLPEKQFGTLHYSLDYNLTKNILHVGVIRIDDLPGSIFSKPSSTFVRVRIHPELRTFETKVVNLTRNPVFQEIFSFTMPPSKQASSTVVFSVYDYQMFTKHKLLSQLHLPLKTLILADLVEDFALLEEPSKLEEEQIGDICLSLKFVPAQNKLHVIVIEAKNLHKWSSELKDPYVKLYLMMNKKLLKKRKTTTIVATDINPYFNEAFEFNVSLEDIKNCSLLVRVSYKRSLGRSNHIGEVLLGLEKLGTGYKHWTDIVATPGQPFAMWHNLNICEN</sequence>
<dbReference type="GeneID" id="20213825"/>
<dbReference type="eggNOG" id="KOG1028">
    <property type="taxonomic scope" value="Eukaryota"/>
</dbReference>
<dbReference type="SUPFAM" id="SSF49562">
    <property type="entry name" value="C2 domain (Calcium/lipid-binding domain, CaLB)"/>
    <property type="match status" value="2"/>
</dbReference>
<dbReference type="OrthoDB" id="67700at2759"/>
<dbReference type="EMBL" id="KB096742">
    <property type="protein sequence ID" value="ESO02062.1"/>
    <property type="molecule type" value="Genomic_DNA"/>
</dbReference>
<dbReference type="EMBL" id="AMQM01000782">
    <property type="status" value="NOT_ANNOTATED_CDS"/>
    <property type="molecule type" value="Genomic_DNA"/>
</dbReference>
<reference evidence="3" key="3">
    <citation type="submission" date="2015-06" db="UniProtKB">
        <authorList>
            <consortium name="EnsemblMetazoa"/>
        </authorList>
    </citation>
    <scope>IDENTIFICATION</scope>
</reference>
<keyword evidence="4" id="KW-1185">Reference proteome</keyword>
<dbReference type="InterPro" id="IPR035892">
    <property type="entry name" value="C2_domain_sf"/>
</dbReference>
<dbReference type="InParanoid" id="T1FYC7"/>
<dbReference type="KEGG" id="hro:HELRODRAFT_65797"/>
<reference evidence="2 4" key="2">
    <citation type="journal article" date="2013" name="Nature">
        <title>Insights into bilaterian evolution from three spiralian genomes.</title>
        <authorList>
            <person name="Simakov O."/>
            <person name="Marletaz F."/>
            <person name="Cho S.J."/>
            <person name="Edsinger-Gonzales E."/>
            <person name="Havlak P."/>
            <person name="Hellsten U."/>
            <person name="Kuo D.H."/>
            <person name="Larsson T."/>
            <person name="Lv J."/>
            <person name="Arendt D."/>
            <person name="Savage R."/>
            <person name="Osoegawa K."/>
            <person name="de Jong P."/>
            <person name="Grimwood J."/>
            <person name="Chapman J.A."/>
            <person name="Shapiro H."/>
            <person name="Aerts A."/>
            <person name="Otillar R.P."/>
            <person name="Terry A.Y."/>
            <person name="Boore J.L."/>
            <person name="Grigoriev I.V."/>
            <person name="Lindberg D.R."/>
            <person name="Seaver E.C."/>
            <person name="Weisblat D.A."/>
            <person name="Putnam N.H."/>
            <person name="Rokhsar D.S."/>
        </authorList>
    </citation>
    <scope>NUCLEOTIDE SEQUENCE</scope>
</reference>
<dbReference type="OMA" id="WTDIVAT"/>
<dbReference type="GO" id="GO:0031045">
    <property type="term" value="C:dense core granule"/>
    <property type="evidence" value="ECO:0000318"/>
    <property type="project" value="GO_Central"/>
</dbReference>
<dbReference type="GO" id="GO:0070382">
    <property type="term" value="C:exocytic vesicle"/>
    <property type="evidence" value="ECO:0000318"/>
    <property type="project" value="GO_Central"/>
</dbReference>
<dbReference type="PROSITE" id="PS50004">
    <property type="entry name" value="C2"/>
    <property type="match status" value="2"/>
</dbReference>
<name>T1FYC7_HELRO</name>
<dbReference type="InterPro" id="IPR000008">
    <property type="entry name" value="C2_dom"/>
</dbReference>
<evidence type="ECO:0000313" key="2">
    <source>
        <dbReference type="EMBL" id="ESO02062.1"/>
    </source>
</evidence>
<reference evidence="4" key="1">
    <citation type="submission" date="2012-12" db="EMBL/GenBank/DDBJ databases">
        <authorList>
            <person name="Hellsten U."/>
            <person name="Grimwood J."/>
            <person name="Chapman J.A."/>
            <person name="Shapiro H."/>
            <person name="Aerts A."/>
            <person name="Otillar R.P."/>
            <person name="Terry A.Y."/>
            <person name="Boore J.L."/>
            <person name="Simakov O."/>
            <person name="Marletaz F."/>
            <person name="Cho S.-J."/>
            <person name="Edsinger-Gonzales E."/>
            <person name="Havlak P."/>
            <person name="Kuo D.-H."/>
            <person name="Larsson T."/>
            <person name="Lv J."/>
            <person name="Arendt D."/>
            <person name="Savage R."/>
            <person name="Osoegawa K."/>
            <person name="de Jong P."/>
            <person name="Lindberg D.R."/>
            <person name="Seaver E.C."/>
            <person name="Weisblat D.A."/>
            <person name="Putnam N.H."/>
            <person name="Grigoriev I.V."/>
            <person name="Rokhsar D.S."/>
        </authorList>
    </citation>
    <scope>NUCLEOTIDE SEQUENCE</scope>
</reference>
<accession>T1FYC7</accession>
<dbReference type="GO" id="GO:0030424">
    <property type="term" value="C:axon"/>
    <property type="evidence" value="ECO:0000318"/>
    <property type="project" value="GO_Central"/>
</dbReference>
<dbReference type="GO" id="GO:0099502">
    <property type="term" value="P:calcium-dependent activation of synaptic vesicle fusion"/>
    <property type="evidence" value="ECO:0000318"/>
    <property type="project" value="GO_Central"/>
</dbReference>
<evidence type="ECO:0000313" key="4">
    <source>
        <dbReference type="Proteomes" id="UP000015101"/>
    </source>
</evidence>
<dbReference type="Gene3D" id="2.60.40.150">
    <property type="entry name" value="C2 domain"/>
    <property type="match status" value="2"/>
</dbReference>
<dbReference type="GO" id="GO:0016192">
    <property type="term" value="P:vesicle-mediated transport"/>
    <property type="evidence" value="ECO:0000318"/>
    <property type="project" value="GO_Central"/>
</dbReference>
<dbReference type="GO" id="GO:2000300">
    <property type="term" value="P:regulation of synaptic vesicle exocytosis"/>
    <property type="evidence" value="ECO:0000318"/>
    <property type="project" value="GO_Central"/>
</dbReference>
<dbReference type="GO" id="GO:0005886">
    <property type="term" value="C:plasma membrane"/>
    <property type="evidence" value="ECO:0000318"/>
    <property type="project" value="GO_Central"/>
</dbReference>
<dbReference type="RefSeq" id="XP_009019470.1">
    <property type="nucleotide sequence ID" value="XM_009021222.1"/>
</dbReference>
<protein>
    <submittedName>
        <fullName evidence="2">Synaptotagmin 45</fullName>
    </submittedName>
</protein>
<dbReference type="GO" id="GO:0030672">
    <property type="term" value="C:synaptic vesicle membrane"/>
    <property type="evidence" value="ECO:0000318"/>
    <property type="project" value="GO_Central"/>
</dbReference>
<dbReference type="Pfam" id="PF00168">
    <property type="entry name" value="C2"/>
    <property type="match status" value="2"/>
</dbReference>
<dbReference type="EnsemblMetazoa" id="HelroT65797">
    <property type="protein sequence ID" value="HelroP65797"/>
    <property type="gene ID" value="HelroG65797"/>
</dbReference>
<dbReference type="STRING" id="6412.T1FYC7"/>
<dbReference type="HOGENOM" id="CLU_023008_11_0_1"/>